<evidence type="ECO:0000259" key="1">
    <source>
        <dbReference type="PROSITE" id="PS50011"/>
    </source>
</evidence>
<comment type="caution">
    <text evidence="2">The sequence shown here is derived from an EMBL/GenBank/DDBJ whole genome shotgun (WGS) entry which is preliminary data.</text>
</comment>
<protein>
    <recommendedName>
        <fullName evidence="1">Protein kinase domain-containing protein</fullName>
    </recommendedName>
</protein>
<dbReference type="PROSITE" id="PS50011">
    <property type="entry name" value="PROTEIN_KINASE_DOM"/>
    <property type="match status" value="1"/>
</dbReference>
<reference evidence="2" key="1">
    <citation type="journal article" date="2020" name="Nat. Commun.">
        <title>Large-scale genome sequencing of mycorrhizal fungi provides insights into the early evolution of symbiotic traits.</title>
        <authorList>
            <person name="Miyauchi S."/>
            <person name="Kiss E."/>
            <person name="Kuo A."/>
            <person name="Drula E."/>
            <person name="Kohler A."/>
            <person name="Sanchez-Garcia M."/>
            <person name="Morin E."/>
            <person name="Andreopoulos B."/>
            <person name="Barry K.W."/>
            <person name="Bonito G."/>
            <person name="Buee M."/>
            <person name="Carver A."/>
            <person name="Chen C."/>
            <person name="Cichocki N."/>
            <person name="Clum A."/>
            <person name="Culley D."/>
            <person name="Crous P.W."/>
            <person name="Fauchery L."/>
            <person name="Girlanda M."/>
            <person name="Hayes R.D."/>
            <person name="Keri Z."/>
            <person name="LaButti K."/>
            <person name="Lipzen A."/>
            <person name="Lombard V."/>
            <person name="Magnuson J."/>
            <person name="Maillard F."/>
            <person name="Murat C."/>
            <person name="Nolan M."/>
            <person name="Ohm R.A."/>
            <person name="Pangilinan J."/>
            <person name="Pereira M.F."/>
            <person name="Perotto S."/>
            <person name="Peter M."/>
            <person name="Pfister S."/>
            <person name="Riley R."/>
            <person name="Sitrit Y."/>
            <person name="Stielow J.B."/>
            <person name="Szollosi G."/>
            <person name="Zifcakova L."/>
            <person name="Stursova M."/>
            <person name="Spatafora J.W."/>
            <person name="Tedersoo L."/>
            <person name="Vaario L.M."/>
            <person name="Yamada A."/>
            <person name="Yan M."/>
            <person name="Wang P."/>
            <person name="Xu J."/>
            <person name="Bruns T."/>
            <person name="Baldrian P."/>
            <person name="Vilgalys R."/>
            <person name="Dunand C."/>
            <person name="Henrissat B."/>
            <person name="Grigoriev I.V."/>
            <person name="Hibbett D."/>
            <person name="Nagy L.G."/>
            <person name="Martin F.M."/>
        </authorList>
    </citation>
    <scope>NUCLEOTIDE SEQUENCE</scope>
    <source>
        <strain evidence="2">UP504</strain>
    </source>
</reference>
<dbReference type="InterPro" id="IPR011009">
    <property type="entry name" value="Kinase-like_dom_sf"/>
</dbReference>
<name>A0A9P6APB2_9AGAM</name>
<keyword evidence="3" id="KW-1185">Reference proteome</keyword>
<dbReference type="AlphaFoldDB" id="A0A9P6APB2"/>
<dbReference type="GO" id="GO:0005524">
    <property type="term" value="F:ATP binding"/>
    <property type="evidence" value="ECO:0007669"/>
    <property type="project" value="InterPro"/>
</dbReference>
<dbReference type="InterPro" id="IPR008271">
    <property type="entry name" value="Ser/Thr_kinase_AS"/>
</dbReference>
<evidence type="ECO:0000313" key="2">
    <source>
        <dbReference type="EMBL" id="KAF9509411.1"/>
    </source>
</evidence>
<feature type="domain" description="Protein kinase" evidence="1">
    <location>
        <begin position="1"/>
        <end position="226"/>
    </location>
</feature>
<dbReference type="EMBL" id="MU129036">
    <property type="protein sequence ID" value="KAF9509411.1"/>
    <property type="molecule type" value="Genomic_DNA"/>
</dbReference>
<evidence type="ECO:0000313" key="3">
    <source>
        <dbReference type="Proteomes" id="UP000886523"/>
    </source>
</evidence>
<dbReference type="PROSITE" id="PS00108">
    <property type="entry name" value="PROTEIN_KINASE_ST"/>
    <property type="match status" value="1"/>
</dbReference>
<dbReference type="GO" id="GO:0004672">
    <property type="term" value="F:protein kinase activity"/>
    <property type="evidence" value="ECO:0007669"/>
    <property type="project" value="InterPro"/>
</dbReference>
<dbReference type="InterPro" id="IPR050167">
    <property type="entry name" value="Ser_Thr_protein_kinase"/>
</dbReference>
<dbReference type="PIRSF" id="PIRSF000654">
    <property type="entry name" value="Integrin-linked_kinase"/>
    <property type="match status" value="1"/>
</dbReference>
<organism evidence="2 3">
    <name type="scientific">Hydnum rufescens UP504</name>
    <dbReference type="NCBI Taxonomy" id="1448309"/>
    <lineage>
        <taxon>Eukaryota</taxon>
        <taxon>Fungi</taxon>
        <taxon>Dikarya</taxon>
        <taxon>Basidiomycota</taxon>
        <taxon>Agaricomycotina</taxon>
        <taxon>Agaricomycetes</taxon>
        <taxon>Cantharellales</taxon>
        <taxon>Hydnaceae</taxon>
        <taxon>Hydnum</taxon>
    </lineage>
</organism>
<dbReference type="SUPFAM" id="SSF56112">
    <property type="entry name" value="Protein kinase-like (PK-like)"/>
    <property type="match status" value="1"/>
</dbReference>
<dbReference type="Gene3D" id="1.10.510.10">
    <property type="entry name" value="Transferase(Phosphotransferase) domain 1"/>
    <property type="match status" value="1"/>
</dbReference>
<sequence length="235" mass="26013">MKAIKSSRLKREARVWNSLNHPNIVPLLGVVSGKLGPGLVTPWYAHGNILQYLRRVPNARRESLCEDVASGLRYLHEQDPPIIHGDLKGANVVVGSNGRAALCDFGLSVILDSAPTGFTSFVVGSTLRFKAPEEFAEDLEGGSIPRDVYSYACIYAQTMTGDPPFHWHRTDPLIMHAICGGELPYRIDSIISRHNLGFLEPSWDADPTCRPTMSKICDTLGIPEVFSISHNSRFW</sequence>
<dbReference type="OrthoDB" id="3260205at2759"/>
<dbReference type="InterPro" id="IPR000719">
    <property type="entry name" value="Prot_kinase_dom"/>
</dbReference>
<dbReference type="SMART" id="SM00220">
    <property type="entry name" value="S_TKc"/>
    <property type="match status" value="1"/>
</dbReference>
<gene>
    <name evidence="2" type="ORF">BS47DRAFT_154544</name>
</gene>
<dbReference type="Proteomes" id="UP000886523">
    <property type="component" value="Unassembled WGS sequence"/>
</dbReference>
<dbReference type="PANTHER" id="PTHR23257">
    <property type="entry name" value="SERINE-THREONINE PROTEIN KINASE"/>
    <property type="match status" value="1"/>
</dbReference>
<accession>A0A9P6APB2</accession>
<proteinExistence type="predicted"/>
<dbReference type="Pfam" id="PF00069">
    <property type="entry name" value="Pkinase"/>
    <property type="match status" value="1"/>
</dbReference>